<organism evidence="2 3">
    <name type="scientific">Pontibacter mangrovi</name>
    <dbReference type="NCBI Taxonomy" id="2589816"/>
    <lineage>
        <taxon>Bacteria</taxon>
        <taxon>Pseudomonadati</taxon>
        <taxon>Bacteroidota</taxon>
        <taxon>Cytophagia</taxon>
        <taxon>Cytophagales</taxon>
        <taxon>Hymenobacteraceae</taxon>
        <taxon>Pontibacter</taxon>
    </lineage>
</organism>
<keyword evidence="3" id="KW-1185">Reference proteome</keyword>
<feature type="domain" description="Carbohydrate-binding" evidence="1">
    <location>
        <begin position="26"/>
        <end position="213"/>
    </location>
</feature>
<evidence type="ECO:0000313" key="2">
    <source>
        <dbReference type="EMBL" id="TPE43928.1"/>
    </source>
</evidence>
<name>A0A501W3R8_9BACT</name>
<protein>
    <recommendedName>
        <fullName evidence="1">Carbohydrate-binding domain-containing protein</fullName>
    </recommendedName>
</protein>
<dbReference type="OrthoDB" id="9801646at2"/>
<dbReference type="InterPro" id="IPR010502">
    <property type="entry name" value="Carb-bd_dom_fam9"/>
</dbReference>
<dbReference type="GO" id="GO:0030246">
    <property type="term" value="F:carbohydrate binding"/>
    <property type="evidence" value="ECO:0007669"/>
    <property type="project" value="InterPro"/>
</dbReference>
<dbReference type="AlphaFoldDB" id="A0A501W3R8"/>
<comment type="caution">
    <text evidence="2">The sequence shown here is derived from an EMBL/GenBank/DDBJ whole genome shotgun (WGS) entry which is preliminary data.</text>
</comment>
<dbReference type="RefSeq" id="WP_140621551.1">
    <property type="nucleotide sequence ID" value="NZ_VFRQ01000005.1"/>
</dbReference>
<dbReference type="Pfam" id="PF16011">
    <property type="entry name" value="CBM9_2"/>
    <property type="match status" value="1"/>
</dbReference>
<dbReference type="SUPFAM" id="SSF49344">
    <property type="entry name" value="CBD9-like"/>
    <property type="match status" value="1"/>
</dbReference>
<dbReference type="Gene3D" id="2.60.40.1190">
    <property type="match status" value="1"/>
</dbReference>
<sequence>MKHLTVPHLPDLHEDAPMWLVEERLNTLPRQQIGISPWSGDTDRPEVEFILAHNGSCLFLKYSVHENAVLARYRNLNDPVYKDSCVELFLSFGNDKAYYNLETNCLGTSLLAYGTGREGRKFIAPEALAQIKHSASLKINRKGKNSRHWQLTQVVPLAVFTEHRLEHLSGLHGRANLYKCGDDLPEPHFLTWSPVQAPAPDFHRPECFGQVAFA</sequence>
<dbReference type="EMBL" id="VFRQ01000005">
    <property type="protein sequence ID" value="TPE43928.1"/>
    <property type="molecule type" value="Genomic_DNA"/>
</dbReference>
<dbReference type="GO" id="GO:0004553">
    <property type="term" value="F:hydrolase activity, hydrolyzing O-glycosyl compounds"/>
    <property type="evidence" value="ECO:0007669"/>
    <property type="project" value="InterPro"/>
</dbReference>
<dbReference type="CDD" id="cd09620">
    <property type="entry name" value="CBM9_like_3"/>
    <property type="match status" value="1"/>
</dbReference>
<reference evidence="2 3" key="1">
    <citation type="submission" date="2019-06" db="EMBL/GenBank/DDBJ databases">
        <title>A novel bacterium of genus Pontibacter, isolated from marine sediment.</title>
        <authorList>
            <person name="Huang H."/>
            <person name="Mo K."/>
            <person name="Hu Y."/>
        </authorList>
    </citation>
    <scope>NUCLEOTIDE SEQUENCE [LARGE SCALE GENOMIC DNA]</scope>
    <source>
        <strain evidence="2 3">HB172049</strain>
    </source>
</reference>
<evidence type="ECO:0000313" key="3">
    <source>
        <dbReference type="Proteomes" id="UP000316727"/>
    </source>
</evidence>
<dbReference type="Proteomes" id="UP000316727">
    <property type="component" value="Unassembled WGS sequence"/>
</dbReference>
<gene>
    <name evidence="2" type="ORF">FJM65_10915</name>
</gene>
<evidence type="ECO:0000259" key="1">
    <source>
        <dbReference type="Pfam" id="PF16011"/>
    </source>
</evidence>
<dbReference type="GO" id="GO:0016052">
    <property type="term" value="P:carbohydrate catabolic process"/>
    <property type="evidence" value="ECO:0007669"/>
    <property type="project" value="InterPro"/>
</dbReference>
<accession>A0A501W3R8</accession>
<proteinExistence type="predicted"/>